<keyword evidence="4" id="KW-0813">Transport</keyword>
<evidence type="ECO:0000256" key="9">
    <source>
        <dbReference type="ARBA" id="ARBA00023134"/>
    </source>
</evidence>
<dbReference type="FunFam" id="3.40.50.300:FF:000695">
    <property type="entry name" value="Flagellar biosynthesis regulator FlhF"/>
    <property type="match status" value="1"/>
</dbReference>
<evidence type="ECO:0000256" key="7">
    <source>
        <dbReference type="ARBA" id="ARBA00022795"/>
    </source>
</evidence>
<name>A0A494XY14_9BACL</name>
<evidence type="ECO:0000256" key="2">
    <source>
        <dbReference type="ARBA" id="ARBA00008531"/>
    </source>
</evidence>
<comment type="function">
    <text evidence="12">Necessary for flagellar biosynthesis. May be involved in translocation of the flagellum.</text>
</comment>
<dbReference type="GO" id="GO:0005047">
    <property type="term" value="F:signal recognition particle binding"/>
    <property type="evidence" value="ECO:0007669"/>
    <property type="project" value="TreeGrafter"/>
</dbReference>
<evidence type="ECO:0000256" key="11">
    <source>
        <dbReference type="ARBA" id="ARBA00023225"/>
    </source>
</evidence>
<keyword evidence="8" id="KW-0653">Protein transport</keyword>
<dbReference type="EMBL" id="RBZM01000004">
    <property type="protein sequence ID" value="RKP55475.1"/>
    <property type="molecule type" value="Genomic_DNA"/>
</dbReference>
<dbReference type="CDD" id="cd17873">
    <property type="entry name" value="FlhF"/>
    <property type="match status" value="1"/>
</dbReference>
<keyword evidence="11" id="KW-1006">Bacterial flagellum protein export</keyword>
<organism evidence="16 17">
    <name type="scientific">Cohnella endophytica</name>
    <dbReference type="NCBI Taxonomy" id="2419778"/>
    <lineage>
        <taxon>Bacteria</taxon>
        <taxon>Bacillati</taxon>
        <taxon>Bacillota</taxon>
        <taxon>Bacilli</taxon>
        <taxon>Bacillales</taxon>
        <taxon>Paenibacillaceae</taxon>
        <taxon>Cohnella</taxon>
    </lineage>
</organism>
<keyword evidence="7" id="KW-1005">Bacterial flagellum biogenesis</keyword>
<evidence type="ECO:0000256" key="10">
    <source>
        <dbReference type="ARBA" id="ARBA00023136"/>
    </source>
</evidence>
<dbReference type="Gene3D" id="1.20.120.1380">
    <property type="entry name" value="Flagellar FlhF biosynthesis protein, N domain"/>
    <property type="match status" value="1"/>
</dbReference>
<evidence type="ECO:0000256" key="5">
    <source>
        <dbReference type="ARBA" id="ARBA00022475"/>
    </source>
</evidence>
<dbReference type="GO" id="GO:0005886">
    <property type="term" value="C:plasma membrane"/>
    <property type="evidence" value="ECO:0007669"/>
    <property type="project" value="UniProtKB-SubCell"/>
</dbReference>
<dbReference type="InterPro" id="IPR020006">
    <property type="entry name" value="FlhF"/>
</dbReference>
<dbReference type="PANTHER" id="PTHR43134:SF3">
    <property type="entry name" value="FLAGELLAR BIOSYNTHESIS PROTEIN FLHF"/>
    <property type="match status" value="1"/>
</dbReference>
<comment type="similarity">
    <text evidence="2">Belongs to the GTP-binding SRP family.</text>
</comment>
<proteinExistence type="inferred from homology"/>
<evidence type="ECO:0000313" key="16">
    <source>
        <dbReference type="EMBL" id="RKP55475.1"/>
    </source>
</evidence>
<feature type="region of interest" description="Disordered" evidence="14">
    <location>
        <begin position="62"/>
        <end position="136"/>
    </location>
</feature>
<evidence type="ECO:0000256" key="4">
    <source>
        <dbReference type="ARBA" id="ARBA00022448"/>
    </source>
</evidence>
<evidence type="ECO:0000256" key="13">
    <source>
        <dbReference type="NCBIfam" id="TIGR03499"/>
    </source>
</evidence>
<evidence type="ECO:0000256" key="3">
    <source>
        <dbReference type="ARBA" id="ARBA00014919"/>
    </source>
</evidence>
<evidence type="ECO:0000256" key="8">
    <source>
        <dbReference type="ARBA" id="ARBA00022927"/>
    </source>
</evidence>
<dbReference type="Pfam" id="PF00448">
    <property type="entry name" value="SRP54"/>
    <property type="match status" value="1"/>
</dbReference>
<dbReference type="SUPFAM" id="SSF52540">
    <property type="entry name" value="P-loop containing nucleoside triphosphate hydrolases"/>
    <property type="match status" value="1"/>
</dbReference>
<keyword evidence="17" id="KW-1185">Reference proteome</keyword>
<feature type="compositionally biased region" description="Polar residues" evidence="14">
    <location>
        <begin position="80"/>
        <end position="90"/>
    </location>
</feature>
<protein>
    <recommendedName>
        <fullName evidence="3 13">Flagellar biosynthesis protein FlhF</fullName>
    </recommendedName>
</protein>
<evidence type="ECO:0000256" key="12">
    <source>
        <dbReference type="ARBA" id="ARBA00025337"/>
    </source>
</evidence>
<keyword evidence="16" id="KW-0966">Cell projection</keyword>
<comment type="caution">
    <text evidence="16">The sequence shown here is derived from an EMBL/GenBank/DDBJ whole genome shotgun (WGS) entry which is preliminary data.</text>
</comment>
<accession>A0A494XY14</accession>
<dbReference type="Gene3D" id="3.40.50.300">
    <property type="entry name" value="P-loop containing nucleotide triphosphate hydrolases"/>
    <property type="match status" value="1"/>
</dbReference>
<dbReference type="GO" id="GO:0003924">
    <property type="term" value="F:GTPase activity"/>
    <property type="evidence" value="ECO:0007669"/>
    <property type="project" value="UniProtKB-UniRule"/>
</dbReference>
<dbReference type="SMART" id="SM00962">
    <property type="entry name" value="SRP54"/>
    <property type="match status" value="1"/>
</dbReference>
<reference evidence="16 17" key="1">
    <citation type="submission" date="2018-10" db="EMBL/GenBank/DDBJ databases">
        <title>Cohnella sp. M2MS4P-1, whole genome shotgun sequence.</title>
        <authorList>
            <person name="Tuo L."/>
        </authorList>
    </citation>
    <scope>NUCLEOTIDE SEQUENCE [LARGE SCALE GENOMIC DNA]</scope>
    <source>
        <strain evidence="16 17">M2MS4P-1</strain>
    </source>
</reference>
<dbReference type="RefSeq" id="WP_120976256.1">
    <property type="nucleotide sequence ID" value="NZ_RBZM01000004.1"/>
</dbReference>
<evidence type="ECO:0000256" key="14">
    <source>
        <dbReference type="SAM" id="MobiDB-lite"/>
    </source>
</evidence>
<evidence type="ECO:0000256" key="6">
    <source>
        <dbReference type="ARBA" id="ARBA00022741"/>
    </source>
</evidence>
<feature type="domain" description="SRP54-type proteins GTP-binding" evidence="15">
    <location>
        <begin position="286"/>
        <end position="477"/>
    </location>
</feature>
<gene>
    <name evidence="16" type="primary">flhF</name>
    <name evidence="16" type="ORF">D7Z26_09825</name>
</gene>
<evidence type="ECO:0000256" key="1">
    <source>
        <dbReference type="ARBA" id="ARBA00004413"/>
    </source>
</evidence>
<evidence type="ECO:0000259" key="15">
    <source>
        <dbReference type="SMART" id="SM00962"/>
    </source>
</evidence>
<dbReference type="GO" id="GO:0044781">
    <property type="term" value="P:bacterial-type flagellum organization"/>
    <property type="evidence" value="ECO:0007669"/>
    <property type="project" value="UniProtKB-UniRule"/>
</dbReference>
<keyword evidence="10" id="KW-0472">Membrane</keyword>
<dbReference type="GO" id="GO:0005525">
    <property type="term" value="F:GTP binding"/>
    <property type="evidence" value="ECO:0007669"/>
    <property type="project" value="UniProtKB-UniRule"/>
</dbReference>
<dbReference type="InterPro" id="IPR047040">
    <property type="entry name" value="FlhF__GTPase_dom"/>
</dbReference>
<dbReference type="OrthoDB" id="9778554at2"/>
<keyword evidence="9" id="KW-0342">GTP-binding</keyword>
<dbReference type="NCBIfam" id="TIGR03499">
    <property type="entry name" value="FlhF"/>
    <property type="match status" value="1"/>
</dbReference>
<dbReference type="InterPro" id="IPR000897">
    <property type="entry name" value="SRP54_GTPase_dom"/>
</dbReference>
<dbReference type="PANTHER" id="PTHR43134">
    <property type="entry name" value="SIGNAL RECOGNITION PARTICLE RECEPTOR SUBUNIT ALPHA"/>
    <property type="match status" value="1"/>
</dbReference>
<dbReference type="GO" id="GO:0006614">
    <property type="term" value="P:SRP-dependent cotranslational protein targeting to membrane"/>
    <property type="evidence" value="ECO:0007669"/>
    <property type="project" value="UniProtKB-UniRule"/>
</dbReference>
<dbReference type="Proteomes" id="UP000282076">
    <property type="component" value="Unassembled WGS sequence"/>
</dbReference>
<keyword evidence="6" id="KW-0547">Nucleotide-binding</keyword>
<keyword evidence="16" id="KW-0282">Flagellum</keyword>
<dbReference type="AlphaFoldDB" id="A0A494XY14"/>
<keyword evidence="5" id="KW-1003">Cell membrane</keyword>
<evidence type="ECO:0000313" key="17">
    <source>
        <dbReference type="Proteomes" id="UP000282076"/>
    </source>
</evidence>
<keyword evidence="16" id="KW-0969">Cilium</keyword>
<dbReference type="GO" id="GO:0015031">
    <property type="term" value="P:protein transport"/>
    <property type="evidence" value="ECO:0007669"/>
    <property type="project" value="UniProtKB-KW"/>
</dbReference>
<sequence length="482" mass="53367">MKVKRYIVDDLPEAVQMIRSELGSDAVILNTKEIRVGGFLGMFRKKRVEVIAAIDEIAKKPAARPQLPSRPIEKRPVSPVLQTMQDQEPTSPLLPPTAIRQRYSQPPFADSGRSPAPVQELPRESGLGNGTTTSPFQSNLEQVVALQEREADPNARESFPMHQRGDTQAATLAAAVHALESRESKPSAPADENSSLLQEIRSMKEMMTKLSKQQTFRTMPDSVMKLSRRLAEQGVEPGYVEQFAETVNAKLDNNEDDDSNAAYEAAREVLLSWIQGTKGEGIQPETRIVHFVGPTGVGKTTTIAKLAAEQSFNHRRSVGFITADTYRIAAVDQLRTYADILNVPLEVVFSPSELARAYGKLSDRDLLFMDTAGRNYRNELFVSEVNSLLAPGENTETVLVLSMTHKYGDMKAVASQFAKYGVTQMLLTKFDETDSFGAVVNLVKQFDFSISYYTCGQAVPDDIRPFDPEDLVNRLLGEPGHD</sequence>
<comment type="subcellular location">
    <subcellularLocation>
        <location evidence="1">Cell membrane</location>
        <topology evidence="1">Peripheral membrane protein</topology>
        <orientation evidence="1">Cytoplasmic side</orientation>
    </subcellularLocation>
</comment>
<feature type="region of interest" description="Disordered" evidence="14">
    <location>
        <begin position="148"/>
        <end position="169"/>
    </location>
</feature>
<dbReference type="InterPro" id="IPR027417">
    <property type="entry name" value="P-loop_NTPase"/>
</dbReference>